<dbReference type="Gene3D" id="2.60.300.12">
    <property type="entry name" value="HesB-like domain"/>
    <property type="match status" value="1"/>
</dbReference>
<protein>
    <recommendedName>
        <fullName evidence="1">Core domain-containing protein</fullName>
    </recommendedName>
</protein>
<dbReference type="Proteomes" id="UP000250369">
    <property type="component" value="Unassembled WGS sequence"/>
</dbReference>
<name>A0A329MGI7_9BACL</name>
<evidence type="ECO:0000259" key="1">
    <source>
        <dbReference type="Pfam" id="PF01521"/>
    </source>
</evidence>
<accession>A0A329MGI7</accession>
<dbReference type="InterPro" id="IPR035903">
    <property type="entry name" value="HesB-like_dom_sf"/>
</dbReference>
<comment type="caution">
    <text evidence="2">The sequence shown here is derived from an EMBL/GenBank/DDBJ whole genome shotgun (WGS) entry which is preliminary data.</text>
</comment>
<proteinExistence type="predicted"/>
<dbReference type="OrthoDB" id="2361087at2"/>
<sequence>MQITFTEAALNETSRRLGDKPFRLKLVYDSEGCGCAVSGVPALWAESPDIGQTVHPESAAAANTVFPVLFEQRHEVFFEDRLTIDYQPAKLAYQLKSDSQIYTNSMKMIDRRPV</sequence>
<evidence type="ECO:0000313" key="2">
    <source>
        <dbReference type="EMBL" id="RAV18792.1"/>
    </source>
</evidence>
<dbReference type="EMBL" id="QMFB01000015">
    <property type="protein sequence ID" value="RAV18792.1"/>
    <property type="molecule type" value="Genomic_DNA"/>
</dbReference>
<dbReference type="InterPro" id="IPR000361">
    <property type="entry name" value="ATAP_core_dom"/>
</dbReference>
<feature type="domain" description="Core" evidence="1">
    <location>
        <begin position="1"/>
        <end position="109"/>
    </location>
</feature>
<organism evidence="2 3">
    <name type="scientific">Paenibacillus contaminans</name>
    <dbReference type="NCBI Taxonomy" id="450362"/>
    <lineage>
        <taxon>Bacteria</taxon>
        <taxon>Bacillati</taxon>
        <taxon>Bacillota</taxon>
        <taxon>Bacilli</taxon>
        <taxon>Bacillales</taxon>
        <taxon>Paenibacillaceae</taxon>
        <taxon>Paenibacillus</taxon>
    </lineage>
</organism>
<keyword evidence="3" id="KW-1185">Reference proteome</keyword>
<dbReference type="RefSeq" id="WP_113033410.1">
    <property type="nucleotide sequence ID" value="NZ_QMFB01000015.1"/>
</dbReference>
<dbReference type="Pfam" id="PF01521">
    <property type="entry name" value="Fe-S_biosyn"/>
    <property type="match status" value="1"/>
</dbReference>
<evidence type="ECO:0000313" key="3">
    <source>
        <dbReference type="Proteomes" id="UP000250369"/>
    </source>
</evidence>
<reference evidence="2 3" key="1">
    <citation type="journal article" date="2009" name="Int. J. Syst. Evol. Microbiol.">
        <title>Paenibacillus contaminans sp. nov., isolated from a contaminated laboratory plate.</title>
        <authorList>
            <person name="Chou J.H."/>
            <person name="Lee J.H."/>
            <person name="Lin M.C."/>
            <person name="Chang P.S."/>
            <person name="Arun A.B."/>
            <person name="Young C.C."/>
            <person name="Chen W.M."/>
        </authorList>
    </citation>
    <scope>NUCLEOTIDE SEQUENCE [LARGE SCALE GENOMIC DNA]</scope>
    <source>
        <strain evidence="2 3">CKOBP-6</strain>
    </source>
</reference>
<dbReference type="SUPFAM" id="SSF89360">
    <property type="entry name" value="HesB-like domain"/>
    <property type="match status" value="1"/>
</dbReference>
<dbReference type="AlphaFoldDB" id="A0A329MGI7"/>
<gene>
    <name evidence="2" type="ORF">DQG23_23975</name>
</gene>